<keyword evidence="4" id="KW-0378">Hydrolase</keyword>
<dbReference type="GO" id="GO:0008236">
    <property type="term" value="F:serine-type peptidase activity"/>
    <property type="evidence" value="ECO:0007669"/>
    <property type="project" value="InterPro"/>
</dbReference>
<evidence type="ECO:0000313" key="4">
    <source>
        <dbReference type="EMBL" id="QFG68451.1"/>
    </source>
</evidence>
<keyword evidence="5" id="KW-1185">Reference proteome</keyword>
<feature type="domain" description="Peptidase S9 prolyl oligopeptidase catalytic" evidence="3">
    <location>
        <begin position="441"/>
        <end position="643"/>
    </location>
</feature>
<dbReference type="RefSeq" id="WP_158060839.1">
    <property type="nucleotide sequence ID" value="NZ_CP044427.1"/>
</dbReference>
<accession>A0A5J6V5M8</accession>
<feature type="domain" description="Beta-lactamase-related" evidence="2">
    <location>
        <begin position="669"/>
        <end position="993"/>
    </location>
</feature>
<dbReference type="Pfam" id="PF00326">
    <property type="entry name" value="Peptidase_S9"/>
    <property type="match status" value="1"/>
</dbReference>
<feature type="region of interest" description="Disordered" evidence="1">
    <location>
        <begin position="41"/>
        <end position="70"/>
    </location>
</feature>
<dbReference type="Pfam" id="PF07676">
    <property type="entry name" value="PD40"/>
    <property type="match status" value="2"/>
</dbReference>
<dbReference type="InterPro" id="IPR001466">
    <property type="entry name" value="Beta-lactam-related"/>
</dbReference>
<dbReference type="Pfam" id="PF00144">
    <property type="entry name" value="Beta-lactamase"/>
    <property type="match status" value="1"/>
</dbReference>
<dbReference type="InterPro" id="IPR011042">
    <property type="entry name" value="6-blade_b-propeller_TolB-like"/>
</dbReference>
<dbReference type="PANTHER" id="PTHR46825:SF12">
    <property type="entry name" value="PENICILLIN-BINDING PROTEIN 4"/>
    <property type="match status" value="1"/>
</dbReference>
<dbReference type="KEGG" id="serw:FY030_06750"/>
<dbReference type="InterPro" id="IPR001375">
    <property type="entry name" value="Peptidase_S9_cat"/>
</dbReference>
<dbReference type="InterPro" id="IPR050491">
    <property type="entry name" value="AmpC-like"/>
</dbReference>
<dbReference type="InterPro" id="IPR029058">
    <property type="entry name" value="AB_hydrolase_fold"/>
</dbReference>
<dbReference type="InterPro" id="IPR012338">
    <property type="entry name" value="Beta-lactam/transpept-like"/>
</dbReference>
<dbReference type="AlphaFoldDB" id="A0A5J6V5M8"/>
<dbReference type="Gene3D" id="3.40.50.1820">
    <property type="entry name" value="alpha/beta hydrolase"/>
    <property type="match status" value="1"/>
</dbReference>
<dbReference type="Gene3D" id="2.120.10.30">
    <property type="entry name" value="TolB, C-terminal domain"/>
    <property type="match status" value="2"/>
</dbReference>
<proteinExistence type="predicted"/>
<organism evidence="4 5">
    <name type="scientific">Ornithinimicrobium pratense</name>
    <dbReference type="NCBI Taxonomy" id="2593973"/>
    <lineage>
        <taxon>Bacteria</taxon>
        <taxon>Bacillati</taxon>
        <taxon>Actinomycetota</taxon>
        <taxon>Actinomycetes</taxon>
        <taxon>Micrococcales</taxon>
        <taxon>Ornithinimicrobiaceae</taxon>
        <taxon>Ornithinimicrobium</taxon>
    </lineage>
</organism>
<evidence type="ECO:0000313" key="5">
    <source>
        <dbReference type="Proteomes" id="UP000326546"/>
    </source>
</evidence>
<dbReference type="OrthoDB" id="262125at2"/>
<dbReference type="GO" id="GO:0006508">
    <property type="term" value="P:proteolysis"/>
    <property type="evidence" value="ECO:0007669"/>
    <property type="project" value="InterPro"/>
</dbReference>
<dbReference type="SUPFAM" id="SSF82171">
    <property type="entry name" value="DPP6 N-terminal domain-like"/>
    <property type="match status" value="1"/>
</dbReference>
<sequence>MPRPPQIEDLYAVVKPQQPAIAPDGGRVVYVRTSVLREEDRPHSELWEVGTDGSSPRRLTSGPADSSPVFSPDGSQVAFLRAADGPPQIWLLPCAGGDARQLTHLEWGAGEPVWSPDAAHIAFSAAVSPVGLAPGETASAPVVARDLFYQADGAGFIGGVRQHVHTVQVATGEVTQLTSGELHANAPVWAPDGRSVVFATGVGPDNDMTMTTTAHVVGLDRAGEAHQLPGIDRAYEVPVAFSPGGQLLCLGSAEPGSGHAELWLRSLDGTGRQDLTASIDRNVMAGAPGYPGATPAMLTEADLLVCFRDRGYTHLYRLREGQEPEVVIGGTTTVAGMSLTPDGQRAALVLATPESFGEVALLDLATGKVQELTDHRAALLADLDWVTPQERTFTAPDGTEIHGWLLRRPDVDGAGPLLLDIHGGPHNAWSGAADAEHLYHQVLAAAGWGVLLLNPRGSDGYGEAFYTAAVGSWGVADADDFLAPLDALVAEGVADPDRLAVTGYSYGGYMTCYLTSRDNRFAAAAPGGIVSDGRSVATTSDMGYFLAHLEMGALPWTDGEHLDQSSPIHLVDQVHTPTLILQGADDVRCPVSEAQRWFGSLRTRHVPSELVLYPGAAHLFILNGRPSHRADYNRRIVDWVHRHTCGADPVAPALEADHWEHRLSVLADRHEVPGAVLGILRLGAAPDGSDEVVAAAHGVLSRTTGHSVGADSVFQIGSITKVWTATLVMQLVEEGLLDLDAPVRDVLPELRLADEDVAARVTLRHLLTHTSGIDGDIFTDTGRGDDCLERYVAGLAGAAQLHPLGETFSYCNSGFNLAGRVVEKVTGKTWDTVLRERLITPLGLTRTGTLPEEALLYDAALGHERGEDQHVQPASVWGIPRSSGPAGLIHARVRDLLEFAAAHLRGGVGVDGTRILGTEQVRAMQEEQVRLPGRYDLGDSWGLGWIRFDWNGERLIGHDGNTIGQSAFLRVLPRAGVVVALLTNGGNTADLFRSLYGEIFHELADVELPAALRPRTGEVNLADASGTYERGAERIEIHQVDGARTLTSTDRHPLTEERDPVQAFELHPFDERTALIQAPAQQTWAPVTFYRAAGRRYVHHHLRATPEVVNEG</sequence>
<dbReference type="EMBL" id="CP044427">
    <property type="protein sequence ID" value="QFG68451.1"/>
    <property type="molecule type" value="Genomic_DNA"/>
</dbReference>
<dbReference type="InterPro" id="IPR011659">
    <property type="entry name" value="WD40"/>
</dbReference>
<reference evidence="4 5" key="1">
    <citation type="submission" date="2019-09" db="EMBL/GenBank/DDBJ databases">
        <title>Serinicoccus pratensis sp. nov., isolated from meadow soil.</title>
        <authorList>
            <person name="Zhang W."/>
        </authorList>
    </citation>
    <scope>NUCLEOTIDE SEQUENCE [LARGE SCALE GENOMIC DNA]</scope>
    <source>
        <strain evidence="4 5">W204</strain>
    </source>
</reference>
<dbReference type="Gene3D" id="3.40.710.10">
    <property type="entry name" value="DD-peptidase/beta-lactamase superfamily"/>
    <property type="match status" value="1"/>
</dbReference>
<dbReference type="Proteomes" id="UP000326546">
    <property type="component" value="Chromosome"/>
</dbReference>
<gene>
    <name evidence="4" type="ORF">FY030_06750</name>
</gene>
<evidence type="ECO:0000259" key="3">
    <source>
        <dbReference type="Pfam" id="PF00326"/>
    </source>
</evidence>
<dbReference type="SUPFAM" id="SSF53474">
    <property type="entry name" value="alpha/beta-Hydrolases"/>
    <property type="match status" value="1"/>
</dbReference>
<evidence type="ECO:0000259" key="2">
    <source>
        <dbReference type="Pfam" id="PF00144"/>
    </source>
</evidence>
<dbReference type="SUPFAM" id="SSF56601">
    <property type="entry name" value="beta-lactamase/transpeptidase-like"/>
    <property type="match status" value="1"/>
</dbReference>
<evidence type="ECO:0000256" key="1">
    <source>
        <dbReference type="SAM" id="MobiDB-lite"/>
    </source>
</evidence>
<protein>
    <submittedName>
        <fullName evidence="4">Serine hydrolase</fullName>
    </submittedName>
</protein>
<name>A0A5J6V5M8_9MICO</name>
<dbReference type="PANTHER" id="PTHR46825">
    <property type="entry name" value="D-ALANYL-D-ALANINE-CARBOXYPEPTIDASE/ENDOPEPTIDASE AMPH"/>
    <property type="match status" value="1"/>
</dbReference>